<gene>
    <name evidence="1" type="primary">ORF21543</name>
</gene>
<sequence>MKYKKLQKKTFHIYIQPQVPVFQRMLGLDSESAHEIQENVAVDEDTPLSLTPFSLEDSEAAAKDINDGATTLSLSQAYSSTTRSQ</sequence>
<protein>
    <submittedName>
        <fullName evidence="1">Uncharacterized protein</fullName>
    </submittedName>
</protein>
<accession>A0A0B6YCR7</accession>
<dbReference type="AlphaFoldDB" id="A0A0B6YCR7"/>
<evidence type="ECO:0000313" key="1">
    <source>
        <dbReference type="EMBL" id="CEK53918.1"/>
    </source>
</evidence>
<reference evidence="1" key="1">
    <citation type="submission" date="2014-12" db="EMBL/GenBank/DDBJ databases">
        <title>Insight into the proteome of Arion vulgaris.</title>
        <authorList>
            <person name="Aradska J."/>
            <person name="Bulat T."/>
            <person name="Smidak R."/>
            <person name="Sarate P."/>
            <person name="Gangsoo J."/>
            <person name="Sialana F."/>
            <person name="Bilban M."/>
            <person name="Lubec G."/>
        </authorList>
    </citation>
    <scope>NUCLEOTIDE SEQUENCE</scope>
    <source>
        <tissue evidence="1">Skin</tissue>
    </source>
</reference>
<name>A0A0B6YCR7_9EUPU</name>
<proteinExistence type="predicted"/>
<dbReference type="EMBL" id="HACG01007053">
    <property type="protein sequence ID" value="CEK53918.1"/>
    <property type="molecule type" value="Transcribed_RNA"/>
</dbReference>
<feature type="non-terminal residue" evidence="1">
    <location>
        <position position="85"/>
    </location>
</feature>
<organism evidence="1">
    <name type="scientific">Arion vulgaris</name>
    <dbReference type="NCBI Taxonomy" id="1028688"/>
    <lineage>
        <taxon>Eukaryota</taxon>
        <taxon>Metazoa</taxon>
        <taxon>Spiralia</taxon>
        <taxon>Lophotrochozoa</taxon>
        <taxon>Mollusca</taxon>
        <taxon>Gastropoda</taxon>
        <taxon>Heterobranchia</taxon>
        <taxon>Euthyneura</taxon>
        <taxon>Panpulmonata</taxon>
        <taxon>Eupulmonata</taxon>
        <taxon>Stylommatophora</taxon>
        <taxon>Helicina</taxon>
        <taxon>Arionoidea</taxon>
        <taxon>Arionidae</taxon>
        <taxon>Arion</taxon>
    </lineage>
</organism>